<organism evidence="3 4">
    <name type="scientific">Algoriphagus aquaeductus</name>
    <dbReference type="NCBI Taxonomy" id="475299"/>
    <lineage>
        <taxon>Bacteria</taxon>
        <taxon>Pseudomonadati</taxon>
        <taxon>Bacteroidota</taxon>
        <taxon>Cytophagia</taxon>
        <taxon>Cytophagales</taxon>
        <taxon>Cyclobacteriaceae</taxon>
        <taxon>Algoriphagus</taxon>
    </lineage>
</organism>
<reference evidence="3 4" key="1">
    <citation type="submission" date="2018-06" db="EMBL/GenBank/DDBJ databases">
        <title>Genomic Encyclopedia of Archaeal and Bacterial Type Strains, Phase II (KMG-II): from individual species to whole genera.</title>
        <authorList>
            <person name="Goeker M."/>
        </authorList>
    </citation>
    <scope>NUCLEOTIDE SEQUENCE [LARGE SCALE GENOMIC DNA]</scope>
    <source>
        <strain evidence="3 4">T4</strain>
    </source>
</reference>
<feature type="domain" description="Lantibiotic dehydratase N-terminal" evidence="1">
    <location>
        <begin position="26"/>
        <end position="92"/>
    </location>
</feature>
<gene>
    <name evidence="3" type="ORF">CLV31_12913</name>
</gene>
<dbReference type="Proteomes" id="UP000248917">
    <property type="component" value="Unassembled WGS sequence"/>
</dbReference>
<evidence type="ECO:0000259" key="1">
    <source>
        <dbReference type="Pfam" id="PF04738"/>
    </source>
</evidence>
<comment type="caution">
    <text evidence="3">The sequence shown here is derived from an EMBL/GenBank/DDBJ whole genome shotgun (WGS) entry which is preliminary data.</text>
</comment>
<evidence type="ECO:0000313" key="4">
    <source>
        <dbReference type="Proteomes" id="UP000248917"/>
    </source>
</evidence>
<dbReference type="RefSeq" id="WP_111395116.1">
    <property type="nucleotide sequence ID" value="NZ_QKTX01000029.1"/>
</dbReference>
<dbReference type="Pfam" id="PF14028">
    <property type="entry name" value="Lant_dehydr_C"/>
    <property type="match status" value="1"/>
</dbReference>
<accession>A0A326RMB5</accession>
<protein>
    <submittedName>
        <fullName evidence="3">Thiopeptide-type bacteriocin biosynthesis protein</fullName>
    </submittedName>
</protein>
<proteinExistence type="predicted"/>
<dbReference type="InterPro" id="IPR006827">
    <property type="entry name" value="Lant_deHydtase_N"/>
</dbReference>
<dbReference type="InterPro" id="IPR023809">
    <property type="entry name" value="Thiopep_bacteriocin_synth_dom"/>
</dbReference>
<dbReference type="AlphaFoldDB" id="A0A326RMB5"/>
<keyword evidence="4" id="KW-1185">Reference proteome</keyword>
<name>A0A326RMB5_9BACT</name>
<dbReference type="EMBL" id="QKTX01000029">
    <property type="protein sequence ID" value="PZV76017.1"/>
    <property type="molecule type" value="Genomic_DNA"/>
</dbReference>
<feature type="domain" description="Lantibiotic dehydratase N-terminal" evidence="1">
    <location>
        <begin position="351"/>
        <end position="550"/>
    </location>
</feature>
<sequence>MSVLFRVPLFDFDPTNEHEIEDHWENVLEAISVSSKSLYSEISGKPYRNLNPYVKKKVFKYILRGRYRATPFGRFAAVGIGDFEDSPKYQLDLERIISLKYLDEEQVNIAQTDGSSFLINDKYERWGNFHFLTYLQEGHHWGIVEVPKNEIVEFLIQKLKDGKEVTFEKFIGWFENPCVETVRDIWEKLLGLGIINSELNMVSQIRSNQKNKVDQVFEDSISLPRHLQKDIKDFEATAGKLFSPTTSSYVELLRDWFEDKFDDRFVPLSLLSVNHEFLTGSFLKKSIIENEGRINIELPEKFWKSEHVNLEYYFKPEPINSEIFDLQYVFKLLGNSTIHLENIVCNRPFVYFGRFNREETLYRDQTVIKDQIFQDRQVIYAELRLFETELVDSICMTRAIFAHYITPIPDSSPNAIQLKDIELGLIDGRFFLVHRTLKKTIVPVITHPLNGREISHPVMRLLWELEHQRQFKFFPFSLSRRLDTSYIPRLSWGNIILQNRKWVLRSAFFSTELDLKKWLEKSEVPSPLAAGYLDRELILDWNKEMELNILWSELNKWGKINIMDPSWLGKSEFFSKNGKPIYPQFVIRGSKAKFEPVIHRFINSIEHCDEDCLYFLIRVNEENLIDYLTFWFDNSLLSYLEEEKILWYFLVYPSKNLYQVRIRFLNLTENQQTLLLNFIIPKSRDGVHSIEIRPYYPEIKKYGRTEYRKSEMLFYLESTHLMYQKDCQGQQLIGSHSCAKAALLMKLWGSLVSNHPLMAGVYTYSRSKVKALGNSELKNVRRIWQESSSSGPLEKHEVNWINNYSGIFLDHLNLQLSEEAGLRLIINHIHMQVNRFFLNERKEHEDLIHFHLYKCLGRMIYGL</sequence>
<evidence type="ECO:0000259" key="2">
    <source>
        <dbReference type="Pfam" id="PF14028"/>
    </source>
</evidence>
<dbReference type="Pfam" id="PF04738">
    <property type="entry name" value="Lant_dehydr_N"/>
    <property type="match status" value="2"/>
</dbReference>
<dbReference type="OrthoDB" id="1273722at2"/>
<feature type="domain" description="Thiopeptide-type bacteriocin biosynthesis" evidence="2">
    <location>
        <begin position="636"/>
        <end position="855"/>
    </location>
</feature>
<evidence type="ECO:0000313" key="3">
    <source>
        <dbReference type="EMBL" id="PZV76017.1"/>
    </source>
</evidence>